<proteinExistence type="predicted"/>
<gene>
    <name evidence="1" type="ORF">RBWH47_05769</name>
</gene>
<evidence type="ECO:0000313" key="1">
    <source>
        <dbReference type="EMBL" id="EGF27312.1"/>
    </source>
</evidence>
<reference evidence="1 2" key="1">
    <citation type="journal article" date="2013" name="Mar. Genomics">
        <title>Expression of sulfatases in Rhodopirellula baltica and the diversity of sulfatases in the genus Rhodopirellula.</title>
        <authorList>
            <person name="Wegner C.E."/>
            <person name="Richter-Heitmann T."/>
            <person name="Klindworth A."/>
            <person name="Klockow C."/>
            <person name="Richter M."/>
            <person name="Achstetter T."/>
            <person name="Glockner F.O."/>
            <person name="Harder J."/>
        </authorList>
    </citation>
    <scope>NUCLEOTIDE SEQUENCE [LARGE SCALE GENOMIC DNA]</scope>
    <source>
        <strain evidence="1 2">WH47</strain>
    </source>
</reference>
<comment type="caution">
    <text evidence="1">The sequence shown here is derived from an EMBL/GenBank/DDBJ whole genome shotgun (WGS) entry which is preliminary data.</text>
</comment>
<organism evidence="1 2">
    <name type="scientific">Rhodopirellula baltica WH47</name>
    <dbReference type="NCBI Taxonomy" id="991778"/>
    <lineage>
        <taxon>Bacteria</taxon>
        <taxon>Pseudomonadati</taxon>
        <taxon>Planctomycetota</taxon>
        <taxon>Planctomycetia</taxon>
        <taxon>Pirellulales</taxon>
        <taxon>Pirellulaceae</taxon>
        <taxon>Rhodopirellula</taxon>
    </lineage>
</organism>
<name>F2ASR6_RHOBT</name>
<accession>F2ASR6</accession>
<dbReference type="AlphaFoldDB" id="F2ASR6"/>
<evidence type="ECO:0000313" key="2">
    <source>
        <dbReference type="Proteomes" id="UP000006222"/>
    </source>
</evidence>
<dbReference type="PATRIC" id="fig|991778.3.peg.2932"/>
<sequence>MKTVLRDAFRVTTSRRPTQDQLSVLIDLYEEQLNYFQTHETATNEFLSIGDSEPDASLDANRVAAMTVVVGTLLNFDLCLVKR</sequence>
<protein>
    <submittedName>
        <fullName evidence="1">Uncharacterized protein</fullName>
    </submittedName>
</protein>
<dbReference type="EMBL" id="AFAR01000151">
    <property type="protein sequence ID" value="EGF27312.1"/>
    <property type="molecule type" value="Genomic_DNA"/>
</dbReference>
<dbReference type="Proteomes" id="UP000006222">
    <property type="component" value="Unassembled WGS sequence"/>
</dbReference>